<protein>
    <submittedName>
        <fullName evidence="2">Energy-coupled thiamine transporter ThiT</fullName>
    </submittedName>
</protein>
<gene>
    <name evidence="2" type="primary">thiT</name>
    <name evidence="2" type="ORF">DS745_17045</name>
</gene>
<dbReference type="Proteomes" id="UP000290649">
    <property type="component" value="Unassembled WGS sequence"/>
</dbReference>
<feature type="transmembrane region" description="Helical" evidence="1">
    <location>
        <begin position="109"/>
        <end position="136"/>
    </location>
</feature>
<dbReference type="InterPro" id="IPR012651">
    <property type="entry name" value="Thia_Transptr_ThiT"/>
</dbReference>
<dbReference type="NCBIfam" id="TIGR02357">
    <property type="entry name" value="ECF_ThiT_YuaJ"/>
    <property type="match status" value="1"/>
</dbReference>
<keyword evidence="1" id="KW-0812">Transmembrane</keyword>
<evidence type="ECO:0000256" key="1">
    <source>
        <dbReference type="SAM" id="Phobius"/>
    </source>
</evidence>
<dbReference type="Gene3D" id="1.10.1760.20">
    <property type="match status" value="1"/>
</dbReference>
<organism evidence="2 3">
    <name type="scientific">Anaerobacillus alkaliphilus</name>
    <dbReference type="NCBI Taxonomy" id="1548597"/>
    <lineage>
        <taxon>Bacteria</taxon>
        <taxon>Bacillati</taxon>
        <taxon>Bacillota</taxon>
        <taxon>Bacilli</taxon>
        <taxon>Bacillales</taxon>
        <taxon>Bacillaceae</taxon>
        <taxon>Anaerobacillus</taxon>
    </lineage>
</organism>
<feature type="transmembrane region" description="Helical" evidence="1">
    <location>
        <begin position="55"/>
        <end position="73"/>
    </location>
</feature>
<dbReference type="OrthoDB" id="9795813at2"/>
<dbReference type="AlphaFoldDB" id="A0A4V1LG02"/>
<feature type="transmembrane region" description="Helical" evidence="1">
    <location>
        <begin position="79"/>
        <end position="97"/>
    </location>
</feature>
<reference evidence="2 3" key="1">
    <citation type="journal article" date="2019" name="Int. J. Syst. Evol. Microbiol.">
        <title>Anaerobacillus alkaliphilus sp. nov., a novel alkaliphilic and moderately halophilic bacterium.</title>
        <authorList>
            <person name="Borsodi A.K."/>
            <person name="Aszalos J.M."/>
            <person name="Bihari P."/>
            <person name="Nagy I."/>
            <person name="Schumann P."/>
            <person name="Sproer C."/>
            <person name="Kovacs A.L."/>
            <person name="Boka K."/>
            <person name="Dobosy P."/>
            <person name="Ovari M."/>
            <person name="Szili-Kovacs T."/>
            <person name="Toth E."/>
        </authorList>
    </citation>
    <scope>NUCLEOTIDE SEQUENCE [LARGE SCALE GENOMIC DNA]</scope>
    <source>
        <strain evidence="2 3">B16-10</strain>
    </source>
</reference>
<dbReference type="GO" id="GO:0015234">
    <property type="term" value="F:thiamine transmembrane transporter activity"/>
    <property type="evidence" value="ECO:0007669"/>
    <property type="project" value="InterPro"/>
</dbReference>
<sequence>MKRPVLHLTEIAMMAALALVLDLISIKGFWGYGGSVSLAMIPILLMAFRRGLSAGLLTGFIVGAIQMFTGYFVHPVQVFLDYTIAYTVVGFAGVFSITHLTTRTKRTIAIIAGVFLASFLRFITHFISGVVWFGIYAPENMNVVLYSIIYNASYMIPVFLLSTVVFILLSNAAPRLLHGK</sequence>
<feature type="transmembrane region" description="Helical" evidence="1">
    <location>
        <begin position="5"/>
        <end position="24"/>
    </location>
</feature>
<dbReference type="GO" id="GO:0005886">
    <property type="term" value="C:plasma membrane"/>
    <property type="evidence" value="ECO:0007669"/>
    <property type="project" value="InterPro"/>
</dbReference>
<comment type="caution">
    <text evidence="2">The sequence shown here is derived from an EMBL/GenBank/DDBJ whole genome shotgun (WGS) entry which is preliminary data.</text>
</comment>
<feature type="transmembrane region" description="Helical" evidence="1">
    <location>
        <begin position="30"/>
        <end position="48"/>
    </location>
</feature>
<dbReference type="EMBL" id="QOUX01000046">
    <property type="protein sequence ID" value="RXI98054.1"/>
    <property type="molecule type" value="Genomic_DNA"/>
</dbReference>
<proteinExistence type="predicted"/>
<feature type="transmembrane region" description="Helical" evidence="1">
    <location>
        <begin position="148"/>
        <end position="170"/>
    </location>
</feature>
<evidence type="ECO:0000313" key="2">
    <source>
        <dbReference type="EMBL" id="RXI98054.1"/>
    </source>
</evidence>
<evidence type="ECO:0000313" key="3">
    <source>
        <dbReference type="Proteomes" id="UP000290649"/>
    </source>
</evidence>
<name>A0A4V1LG02_9BACI</name>
<dbReference type="RefSeq" id="WP_129079414.1">
    <property type="nucleotide sequence ID" value="NZ_QOUX01000046.1"/>
</dbReference>
<keyword evidence="1" id="KW-1133">Transmembrane helix</keyword>
<accession>A0A4V1LG02</accession>
<dbReference type="Pfam" id="PF09515">
    <property type="entry name" value="Thia_YuaJ"/>
    <property type="match status" value="1"/>
</dbReference>
<keyword evidence="1" id="KW-0472">Membrane</keyword>
<keyword evidence="3" id="KW-1185">Reference proteome</keyword>